<dbReference type="InterPro" id="IPR035418">
    <property type="entry name" value="AraC-bd_2"/>
</dbReference>
<dbReference type="EMBL" id="JACWMS010000005">
    <property type="protein sequence ID" value="MBD1322218.1"/>
    <property type="molecule type" value="Genomic_DNA"/>
</dbReference>
<reference evidence="5 6" key="1">
    <citation type="submission" date="2020-09" db="EMBL/GenBank/DDBJ databases">
        <title>Novel species in genus Gordonia.</title>
        <authorList>
            <person name="Zhang G."/>
        </authorList>
    </citation>
    <scope>NUCLEOTIDE SEQUENCE [LARGE SCALE GENOMIC DNA]</scope>
    <source>
        <strain evidence="5 6">ON-33</strain>
    </source>
</reference>
<keyword evidence="2" id="KW-0238">DNA-binding</keyword>
<keyword evidence="3" id="KW-0804">Transcription</keyword>
<dbReference type="PROSITE" id="PS01124">
    <property type="entry name" value="HTH_ARAC_FAMILY_2"/>
    <property type="match status" value="1"/>
</dbReference>
<evidence type="ECO:0000256" key="2">
    <source>
        <dbReference type="ARBA" id="ARBA00023125"/>
    </source>
</evidence>
<keyword evidence="1" id="KW-0805">Transcription regulation</keyword>
<dbReference type="Gene3D" id="1.10.10.60">
    <property type="entry name" value="Homeodomain-like"/>
    <property type="match status" value="1"/>
</dbReference>
<name>A0ABR7WHH5_9ACTN</name>
<dbReference type="PANTHER" id="PTHR46796:SF6">
    <property type="entry name" value="ARAC SUBFAMILY"/>
    <property type="match status" value="1"/>
</dbReference>
<evidence type="ECO:0000313" key="6">
    <source>
        <dbReference type="Proteomes" id="UP000602395"/>
    </source>
</evidence>
<evidence type="ECO:0000256" key="3">
    <source>
        <dbReference type="ARBA" id="ARBA00023163"/>
    </source>
</evidence>
<proteinExistence type="predicted"/>
<dbReference type="InterPro" id="IPR050204">
    <property type="entry name" value="AraC_XylS_family_regulators"/>
</dbReference>
<dbReference type="Pfam" id="PF14525">
    <property type="entry name" value="AraC_binding_2"/>
    <property type="match status" value="1"/>
</dbReference>
<gene>
    <name evidence="5" type="ORF">IDF66_21780</name>
</gene>
<accession>A0ABR7WHH5</accession>
<dbReference type="PANTHER" id="PTHR46796">
    <property type="entry name" value="HTH-TYPE TRANSCRIPTIONAL ACTIVATOR RHAS-RELATED"/>
    <property type="match status" value="1"/>
</dbReference>
<keyword evidence="6" id="KW-1185">Reference proteome</keyword>
<comment type="caution">
    <text evidence="5">The sequence shown here is derived from an EMBL/GenBank/DDBJ whole genome shotgun (WGS) entry which is preliminary data.</text>
</comment>
<evidence type="ECO:0000256" key="1">
    <source>
        <dbReference type="ARBA" id="ARBA00023015"/>
    </source>
</evidence>
<feature type="domain" description="HTH araC/xylS-type" evidence="4">
    <location>
        <begin position="208"/>
        <end position="307"/>
    </location>
</feature>
<dbReference type="RefSeq" id="WP_190268589.1">
    <property type="nucleotide sequence ID" value="NZ_BAABAD010000004.1"/>
</dbReference>
<sequence length="316" mass="34708">MVVVFDTADIVPAERMDATIAQFQLQSFPARVTFDPCDDITAVMELWRYGTVSVFRARTTGHRLSRTSTHIRRGPTATLAIAVQETGVGHLEQHGAEESFRPGDLMVVDLDAPYVAGWDGTGAARSIRVPMQDAGVHPGELPELIRRIRASPLHGIVARHIWELCDTDSPADRRTRGLVGAAGSALVHGLFATVRDPADQIRSDALMTMVADFVRSHLTDPGLSAGMIADNLGVSVTELRQLATSEQFDLDRWMLAERLRLARHVIARQGCQMRADQSRSLGFADRAHFAEEFSAAYGLSPQEWLQVTADRRGADD</sequence>
<dbReference type="InterPro" id="IPR018060">
    <property type="entry name" value="HTH_AraC"/>
</dbReference>
<evidence type="ECO:0000259" key="4">
    <source>
        <dbReference type="PROSITE" id="PS01124"/>
    </source>
</evidence>
<organism evidence="5 6">
    <name type="scientific">Gordonia hankookensis</name>
    <dbReference type="NCBI Taxonomy" id="589403"/>
    <lineage>
        <taxon>Bacteria</taxon>
        <taxon>Bacillati</taxon>
        <taxon>Actinomycetota</taxon>
        <taxon>Actinomycetes</taxon>
        <taxon>Mycobacteriales</taxon>
        <taxon>Gordoniaceae</taxon>
        <taxon>Gordonia</taxon>
    </lineage>
</organism>
<dbReference type="SMART" id="SM00342">
    <property type="entry name" value="HTH_ARAC"/>
    <property type="match status" value="1"/>
</dbReference>
<dbReference type="Proteomes" id="UP000602395">
    <property type="component" value="Unassembled WGS sequence"/>
</dbReference>
<evidence type="ECO:0000313" key="5">
    <source>
        <dbReference type="EMBL" id="MBD1322218.1"/>
    </source>
</evidence>
<protein>
    <recommendedName>
        <fullName evidence="4">HTH araC/xylS-type domain-containing protein</fullName>
    </recommendedName>
</protein>